<sequence>MAEINEVKMQFQAMFEKMKNDFNAKILWQNDEINSLNAKLLASHNAHSIPLANSFDDYLLKQFIKTLLSFDRSNYSEWETAVDWTIQHAFPTTSFLKIPLFLKSLDNARNKAVTSLLRNTLDTALLTIVESDEITSADNLFTLLRNKCKRSGQHHKIILINQLLKFATERSSASKAWLARFCAVWSDIERAKISRNKLGGLIMQALASAPLGVKAKTFKYSISQPLDNMTSVPTFGEVTTISQSALSKASNSKLFGLHPVVATPPRRSVTKTISPTV</sequence>
<dbReference type="VEuPathDB" id="FungiDB:VP01_878g4"/>
<dbReference type="EMBL" id="LAVV01014370">
    <property type="protein sequence ID" value="KNZ44823.1"/>
    <property type="molecule type" value="Genomic_DNA"/>
</dbReference>
<proteinExistence type="predicted"/>
<organism evidence="1 2">
    <name type="scientific">Puccinia sorghi</name>
    <dbReference type="NCBI Taxonomy" id="27349"/>
    <lineage>
        <taxon>Eukaryota</taxon>
        <taxon>Fungi</taxon>
        <taxon>Dikarya</taxon>
        <taxon>Basidiomycota</taxon>
        <taxon>Pucciniomycotina</taxon>
        <taxon>Pucciniomycetes</taxon>
        <taxon>Pucciniales</taxon>
        <taxon>Pucciniaceae</taxon>
        <taxon>Puccinia</taxon>
    </lineage>
</organism>
<keyword evidence="2" id="KW-1185">Reference proteome</keyword>
<reference evidence="1 2" key="1">
    <citation type="submission" date="2015-08" db="EMBL/GenBank/DDBJ databases">
        <title>Next Generation Sequencing and Analysis of the Genome of Puccinia sorghi L Schw, the Causal Agent of Maize Common Rust.</title>
        <authorList>
            <person name="Rochi L."/>
            <person name="Burguener G."/>
            <person name="Darino M."/>
            <person name="Turjanski A."/>
            <person name="Kreff E."/>
            <person name="Dieguez M.J."/>
            <person name="Sacco F."/>
        </authorList>
    </citation>
    <scope>NUCLEOTIDE SEQUENCE [LARGE SCALE GENOMIC DNA]</scope>
    <source>
        <strain evidence="1 2">RO10H11247</strain>
    </source>
</reference>
<name>A0A0L6U8F7_9BASI</name>
<accession>A0A0L6U8F7</accession>
<dbReference type="Proteomes" id="UP000037035">
    <property type="component" value="Unassembled WGS sequence"/>
</dbReference>
<evidence type="ECO:0000313" key="2">
    <source>
        <dbReference type="Proteomes" id="UP000037035"/>
    </source>
</evidence>
<protein>
    <submittedName>
        <fullName evidence="1">Uncharacterized protein</fullName>
    </submittedName>
</protein>
<dbReference type="AlphaFoldDB" id="A0A0L6U8F7"/>
<gene>
    <name evidence="1" type="ORF">VP01_878g4</name>
</gene>
<dbReference type="OrthoDB" id="2506816at2759"/>
<comment type="caution">
    <text evidence="1">The sequence shown here is derived from an EMBL/GenBank/DDBJ whole genome shotgun (WGS) entry which is preliminary data.</text>
</comment>
<evidence type="ECO:0000313" key="1">
    <source>
        <dbReference type="EMBL" id="KNZ44823.1"/>
    </source>
</evidence>